<evidence type="ECO:0000313" key="1">
    <source>
        <dbReference type="EMBL" id="KIR22012.1"/>
    </source>
</evidence>
<comment type="caution">
    <text evidence="1">The sequence shown here is derived from an EMBL/GenBank/DDBJ whole genome shotgun (WGS) entry which is preliminary data.</text>
</comment>
<accession>A0A0D0RRA1</accession>
<dbReference type="RefSeq" id="WP_235387832.1">
    <property type="nucleotide sequence ID" value="NZ_JXCQ01000018.1"/>
</dbReference>
<dbReference type="AlphaFoldDB" id="A0A0D0RRA1"/>
<name>A0A0D0RRA1_PSEFL</name>
<evidence type="ECO:0000313" key="2">
    <source>
        <dbReference type="Proteomes" id="UP000032210"/>
    </source>
</evidence>
<sequence>MPMNDEELAAINRLIAALQTQTDGQLALNAAIRLLAQSNQALVDLIKSREPDPNAPPYLDGKPAP</sequence>
<dbReference type="EMBL" id="JXCQ01000018">
    <property type="protein sequence ID" value="KIR22012.1"/>
    <property type="molecule type" value="Genomic_DNA"/>
</dbReference>
<gene>
    <name evidence="1" type="ORF">PFLU3_25640</name>
</gene>
<organism evidence="1 2">
    <name type="scientific">Pseudomonas fluorescens</name>
    <dbReference type="NCBI Taxonomy" id="294"/>
    <lineage>
        <taxon>Bacteria</taxon>
        <taxon>Pseudomonadati</taxon>
        <taxon>Pseudomonadota</taxon>
        <taxon>Gammaproteobacteria</taxon>
        <taxon>Pseudomonadales</taxon>
        <taxon>Pseudomonadaceae</taxon>
        <taxon>Pseudomonas</taxon>
    </lineage>
</organism>
<dbReference type="Proteomes" id="UP000032210">
    <property type="component" value="Unassembled WGS sequence"/>
</dbReference>
<dbReference type="PATRIC" id="fig|294.125.peg.2632"/>
<reference evidence="1 2" key="1">
    <citation type="submission" date="2015-01" db="EMBL/GenBank/DDBJ databases">
        <title>Genome sequence of the beneficial rhizobacterium Pseudomonas fluorescens 2-79.</title>
        <authorList>
            <person name="Thuermer A."/>
            <person name="Daniel R."/>
        </authorList>
    </citation>
    <scope>NUCLEOTIDE SEQUENCE [LARGE SCALE GENOMIC DNA]</scope>
    <source>
        <strain evidence="1 2">2-79</strain>
    </source>
</reference>
<protein>
    <submittedName>
        <fullName evidence="1">Uncharacterized protein</fullName>
    </submittedName>
</protein>
<proteinExistence type="predicted"/>